<protein>
    <submittedName>
        <fullName evidence="7">Oligosaccharide flippase family protein</fullName>
    </submittedName>
</protein>
<dbReference type="PANTHER" id="PTHR30250:SF26">
    <property type="entry name" value="PSMA PROTEIN"/>
    <property type="match status" value="1"/>
</dbReference>
<keyword evidence="4 6" id="KW-1133">Transmembrane helix</keyword>
<feature type="transmembrane region" description="Helical" evidence="6">
    <location>
        <begin position="393"/>
        <end position="417"/>
    </location>
</feature>
<comment type="subcellular location">
    <subcellularLocation>
        <location evidence="1">Cell membrane</location>
        <topology evidence="1">Multi-pass membrane protein</topology>
    </subcellularLocation>
</comment>
<sequence length="510" mass="57219">MIIENSSDRTIARNASMLYLRMFVSMAIGFYTSRIVLQALGVSDYGIYNLVGGIVVLFNVVSTALKETTTRFLTYGLGIRDLEKLKRIFSTTLFIHILLAIIFLVLAETIGLWFVNKFLIIPANRIEAMNWVYQLSILVTTLTIIQVPYTALIISHEKFGTFALIDIVLSLVKLIIAIIVLYSMVDHLILYSILYSLMTVGLLLYYYIYSYHHFIESRTGLKIERTIVKDIAKFSGWSLFNSASLTISQQGLNIILNSFFGTIINAAVGVAGQVQAILYSFIGNISSAFNPQIIKEYANGNYERVKVLIYLGTKFSAVATMLISIPVLCEMDTLMGVWLTKVPQGAVIICQIALVANFFNSFTPLTYTAINADGKIKQINTQNGILFLLRLPIAYSVLYITHSYVLVLLICLYIPILSGVNNVMKLSKIMSIFNGREFLLTVVFPITLIAAFSLCFGLILKTSILNIYLRMFSVLILPTVFSITFSYCLLLDCKSKDLLWVTIKSKLHSK</sequence>
<feature type="transmembrane region" description="Helical" evidence="6">
    <location>
        <begin position="467"/>
        <end position="490"/>
    </location>
</feature>
<feature type="transmembrane region" description="Helical" evidence="6">
    <location>
        <begin position="46"/>
        <end position="65"/>
    </location>
</feature>
<dbReference type="InterPro" id="IPR050833">
    <property type="entry name" value="Poly_Biosynth_Transport"/>
</dbReference>
<accession>A0AB33IZU8</accession>
<evidence type="ECO:0000256" key="5">
    <source>
        <dbReference type="ARBA" id="ARBA00023136"/>
    </source>
</evidence>
<proteinExistence type="predicted"/>
<name>A0AB33IZU8_9BACT</name>
<feature type="transmembrane region" description="Helical" evidence="6">
    <location>
        <begin position="438"/>
        <end position="461"/>
    </location>
</feature>
<dbReference type="GO" id="GO:0042910">
    <property type="term" value="F:xenobiotic transmembrane transporter activity"/>
    <property type="evidence" value="ECO:0007669"/>
    <property type="project" value="InterPro"/>
</dbReference>
<feature type="transmembrane region" description="Helical" evidence="6">
    <location>
        <begin position="161"/>
        <end position="182"/>
    </location>
</feature>
<organism evidence="7">
    <name type="scientific">Prevotella sp. GTC17259</name>
    <dbReference type="NCBI Taxonomy" id="3236795"/>
    <lineage>
        <taxon>Bacteria</taxon>
        <taxon>Pseudomonadati</taxon>
        <taxon>Bacteroidota</taxon>
        <taxon>Bacteroidia</taxon>
        <taxon>Bacteroidales</taxon>
        <taxon>Prevotellaceae</taxon>
        <taxon>Prevotella</taxon>
    </lineage>
</organism>
<gene>
    <name evidence="7" type="ORF">GTC17259_03080</name>
</gene>
<evidence type="ECO:0000256" key="3">
    <source>
        <dbReference type="ARBA" id="ARBA00022692"/>
    </source>
</evidence>
<dbReference type="AlphaFoldDB" id="A0AB33IZU8"/>
<evidence type="ECO:0000313" key="7">
    <source>
        <dbReference type="EMBL" id="BFO75258.1"/>
    </source>
</evidence>
<keyword evidence="2" id="KW-1003">Cell membrane</keyword>
<keyword evidence="5 6" id="KW-0472">Membrane</keyword>
<dbReference type="PANTHER" id="PTHR30250">
    <property type="entry name" value="PST FAMILY PREDICTED COLANIC ACID TRANSPORTER"/>
    <property type="match status" value="1"/>
</dbReference>
<dbReference type="GO" id="GO:0005886">
    <property type="term" value="C:plasma membrane"/>
    <property type="evidence" value="ECO:0007669"/>
    <property type="project" value="UniProtKB-SubCell"/>
</dbReference>
<feature type="transmembrane region" description="Helical" evidence="6">
    <location>
        <begin position="135"/>
        <end position="154"/>
    </location>
</feature>
<feature type="transmembrane region" description="Helical" evidence="6">
    <location>
        <begin position="307"/>
        <end position="328"/>
    </location>
</feature>
<dbReference type="EMBL" id="AP035787">
    <property type="protein sequence ID" value="BFO75258.1"/>
    <property type="molecule type" value="Genomic_DNA"/>
</dbReference>
<dbReference type="GO" id="GO:0015297">
    <property type="term" value="F:antiporter activity"/>
    <property type="evidence" value="ECO:0007669"/>
    <property type="project" value="InterPro"/>
</dbReference>
<evidence type="ECO:0000256" key="6">
    <source>
        <dbReference type="SAM" id="Phobius"/>
    </source>
</evidence>
<evidence type="ECO:0000256" key="2">
    <source>
        <dbReference type="ARBA" id="ARBA00022475"/>
    </source>
</evidence>
<feature type="transmembrane region" description="Helical" evidence="6">
    <location>
        <begin position="188"/>
        <end position="208"/>
    </location>
</feature>
<feature type="transmembrane region" description="Helical" evidence="6">
    <location>
        <begin position="93"/>
        <end position="115"/>
    </location>
</feature>
<evidence type="ECO:0000256" key="1">
    <source>
        <dbReference type="ARBA" id="ARBA00004651"/>
    </source>
</evidence>
<keyword evidence="3 6" id="KW-0812">Transmembrane</keyword>
<reference evidence="7" key="1">
    <citation type="submission" date="2024-07" db="EMBL/GenBank/DDBJ databases">
        <title>Complete genome sequence of Prevotella sp. YM-2024 GTC17259.</title>
        <authorList>
            <person name="Hayashi M."/>
            <person name="Muto Y."/>
            <person name="Tanaka K."/>
            <person name="Niwa H."/>
        </authorList>
    </citation>
    <scope>NUCLEOTIDE SEQUENCE</scope>
    <source>
        <strain evidence="7">GTC17259</strain>
    </source>
</reference>
<feature type="transmembrane region" description="Helical" evidence="6">
    <location>
        <begin position="18"/>
        <end position="40"/>
    </location>
</feature>
<evidence type="ECO:0000256" key="4">
    <source>
        <dbReference type="ARBA" id="ARBA00022989"/>
    </source>
</evidence>